<name>A0A0A8WXS9_MESS1</name>
<feature type="domain" description="Aminotransferase class V" evidence="1">
    <location>
        <begin position="28"/>
        <end position="400"/>
    </location>
</feature>
<dbReference type="AlphaFoldDB" id="A0A0A8WXS9"/>
<evidence type="ECO:0000313" key="3">
    <source>
        <dbReference type="Proteomes" id="UP000031014"/>
    </source>
</evidence>
<keyword evidence="3" id="KW-1185">Reference proteome</keyword>
<evidence type="ECO:0000259" key="1">
    <source>
        <dbReference type="Pfam" id="PF00266"/>
    </source>
</evidence>
<sequence length="416" mass="46202">MLASMFPIEQVRERFPALRRKDDGKQVIYFDGPGGTQMVDFAMESMYRYIRNGMANLHGTFNTSADTDALLDEAREAVADLLGCQANEVAFGANMTTHAFAIARSLAGFINEGDEIVVTELDHRANVDPWITLARDRGATVKYIKLNPETFTLKLDDLEEIITEKTKLVAAGMSSNVTGTVTDLEPFIKRAREVGALAILDAVHGVPHLSIDVQELGCDILLCSAYKFFGPHVGIAVVRESLFEKLPVYKLKPAPVEIPYKLETGTQNHEGIAGIMGAIHFIEELGYGETRRERLLSGMHAIDEYENELAAEVESFLRSLPEVTLYRAASGRRTPTFAFTIEGHHSREVTAWLAEKYNMCVADGDFYASTMAEVLDVYPTGGWVRIGLAPYNTIEEIEQFKEALAAFIEQHQQKVV</sequence>
<dbReference type="NCBIfam" id="TIGR01976">
    <property type="entry name" value="am_tr_V_VC1184"/>
    <property type="match status" value="1"/>
</dbReference>
<proteinExistence type="predicted"/>
<dbReference type="InterPro" id="IPR015424">
    <property type="entry name" value="PyrdxlP-dep_Trfase"/>
</dbReference>
<dbReference type="InterPro" id="IPR015422">
    <property type="entry name" value="PyrdxlP-dep_Trfase_small"/>
</dbReference>
<reference evidence="2 3" key="1">
    <citation type="submission" date="2013-06" db="EMBL/GenBank/DDBJ databases">
        <title>Whole genome shotgun sequence of Bacillus selenatarsenatis SF-1.</title>
        <authorList>
            <person name="Kuroda M."/>
            <person name="Sei K."/>
            <person name="Yamashita M."/>
            <person name="Ike M."/>
        </authorList>
    </citation>
    <scope>NUCLEOTIDE SEQUENCE [LARGE SCALE GENOMIC DNA]</scope>
    <source>
        <strain evidence="2 3">SF-1</strain>
    </source>
</reference>
<evidence type="ECO:0000313" key="2">
    <source>
        <dbReference type="EMBL" id="GAM12413.1"/>
    </source>
</evidence>
<accession>A0A0A8WXS9</accession>
<dbReference type="PANTHER" id="PTHR43586:SF21">
    <property type="entry name" value="PYRIDOXAL PHOSPHATE (PLP)-DEPENDENT ASPARTATE AMINOTRANSFERASE SUPERFAMILY"/>
    <property type="match status" value="1"/>
</dbReference>
<protein>
    <submittedName>
        <fullName evidence="2">Cysteine desulfurase</fullName>
        <ecNumber evidence="2">2.8.1.7</ecNumber>
    </submittedName>
</protein>
<dbReference type="EMBL" id="BASE01000012">
    <property type="protein sequence ID" value="GAM12413.1"/>
    <property type="molecule type" value="Genomic_DNA"/>
</dbReference>
<dbReference type="InterPro" id="IPR000192">
    <property type="entry name" value="Aminotrans_V_dom"/>
</dbReference>
<gene>
    <name evidence="2" type="ORF">SAMD00020551_0546</name>
</gene>
<dbReference type="InterPro" id="IPR015421">
    <property type="entry name" value="PyrdxlP-dep_Trfase_major"/>
</dbReference>
<dbReference type="STRING" id="1321606.SAMD00020551_0546"/>
<dbReference type="Pfam" id="PF00266">
    <property type="entry name" value="Aminotran_5"/>
    <property type="match status" value="1"/>
</dbReference>
<dbReference type="InterPro" id="IPR011340">
    <property type="entry name" value="Cys_dSase-rel"/>
</dbReference>
<dbReference type="Proteomes" id="UP000031014">
    <property type="component" value="Unassembled WGS sequence"/>
</dbReference>
<dbReference type="PANTHER" id="PTHR43586">
    <property type="entry name" value="CYSTEINE DESULFURASE"/>
    <property type="match status" value="1"/>
</dbReference>
<dbReference type="GO" id="GO:0031071">
    <property type="term" value="F:cysteine desulfurase activity"/>
    <property type="evidence" value="ECO:0007669"/>
    <property type="project" value="UniProtKB-EC"/>
</dbReference>
<organism evidence="2 3">
    <name type="scientific">Mesobacillus selenatarsenatis (strain DSM 18680 / JCM 14380 / FERM P-15431 / SF-1)</name>
    <dbReference type="NCBI Taxonomy" id="1321606"/>
    <lineage>
        <taxon>Bacteria</taxon>
        <taxon>Bacillati</taxon>
        <taxon>Bacillota</taxon>
        <taxon>Bacilli</taxon>
        <taxon>Bacillales</taxon>
        <taxon>Bacillaceae</taxon>
        <taxon>Mesobacillus</taxon>
    </lineage>
</organism>
<comment type="caution">
    <text evidence="2">The sequence shown here is derived from an EMBL/GenBank/DDBJ whole genome shotgun (WGS) entry which is preliminary data.</text>
</comment>
<dbReference type="Gene3D" id="3.90.1150.10">
    <property type="entry name" value="Aspartate Aminotransferase, domain 1"/>
    <property type="match status" value="1"/>
</dbReference>
<dbReference type="Gene3D" id="3.40.640.10">
    <property type="entry name" value="Type I PLP-dependent aspartate aminotransferase-like (Major domain)"/>
    <property type="match status" value="1"/>
</dbReference>
<dbReference type="SUPFAM" id="SSF53383">
    <property type="entry name" value="PLP-dependent transferases"/>
    <property type="match status" value="1"/>
</dbReference>
<keyword evidence="2" id="KW-0808">Transferase</keyword>
<dbReference type="EC" id="2.8.1.7" evidence="2"/>